<feature type="region of interest" description="Disordered" evidence="1">
    <location>
        <begin position="1"/>
        <end position="67"/>
    </location>
</feature>
<comment type="caution">
    <text evidence="2">The sequence shown here is derived from an EMBL/GenBank/DDBJ whole genome shotgun (WGS) entry which is preliminary data.</text>
</comment>
<evidence type="ECO:0000256" key="1">
    <source>
        <dbReference type="SAM" id="MobiDB-lite"/>
    </source>
</evidence>
<feature type="compositionally biased region" description="Basic and acidic residues" evidence="1">
    <location>
        <begin position="23"/>
        <end position="35"/>
    </location>
</feature>
<evidence type="ECO:0000313" key="3">
    <source>
        <dbReference type="Proteomes" id="UP000314294"/>
    </source>
</evidence>
<feature type="region of interest" description="Disordered" evidence="1">
    <location>
        <begin position="111"/>
        <end position="134"/>
    </location>
</feature>
<evidence type="ECO:0000313" key="2">
    <source>
        <dbReference type="EMBL" id="TNN63031.1"/>
    </source>
</evidence>
<dbReference type="AlphaFoldDB" id="A0A4Z2HBM8"/>
<organism evidence="2 3">
    <name type="scientific">Liparis tanakae</name>
    <name type="common">Tanaka's snailfish</name>
    <dbReference type="NCBI Taxonomy" id="230148"/>
    <lineage>
        <taxon>Eukaryota</taxon>
        <taxon>Metazoa</taxon>
        <taxon>Chordata</taxon>
        <taxon>Craniata</taxon>
        <taxon>Vertebrata</taxon>
        <taxon>Euteleostomi</taxon>
        <taxon>Actinopterygii</taxon>
        <taxon>Neopterygii</taxon>
        <taxon>Teleostei</taxon>
        <taxon>Neoteleostei</taxon>
        <taxon>Acanthomorphata</taxon>
        <taxon>Eupercaria</taxon>
        <taxon>Perciformes</taxon>
        <taxon>Cottioidei</taxon>
        <taxon>Cottales</taxon>
        <taxon>Liparidae</taxon>
        <taxon>Liparis</taxon>
    </lineage>
</organism>
<protein>
    <submittedName>
        <fullName evidence="2">Uncharacterized protein</fullName>
    </submittedName>
</protein>
<dbReference type="Proteomes" id="UP000314294">
    <property type="component" value="Unassembled WGS sequence"/>
</dbReference>
<name>A0A4Z2HBM8_9TELE</name>
<feature type="compositionally biased region" description="Polar residues" evidence="1">
    <location>
        <begin position="1"/>
        <end position="10"/>
    </location>
</feature>
<reference evidence="2 3" key="1">
    <citation type="submission" date="2019-03" db="EMBL/GenBank/DDBJ databases">
        <title>First draft genome of Liparis tanakae, snailfish: a comprehensive survey of snailfish specific genes.</title>
        <authorList>
            <person name="Kim W."/>
            <person name="Song I."/>
            <person name="Jeong J.-H."/>
            <person name="Kim D."/>
            <person name="Kim S."/>
            <person name="Ryu S."/>
            <person name="Song J.Y."/>
            <person name="Lee S.K."/>
        </authorList>
    </citation>
    <scope>NUCLEOTIDE SEQUENCE [LARGE SCALE GENOMIC DNA]</scope>
    <source>
        <tissue evidence="2">Muscle</tissue>
    </source>
</reference>
<proteinExistence type="predicted"/>
<dbReference type="EMBL" id="SRLO01000281">
    <property type="protein sequence ID" value="TNN63031.1"/>
    <property type="molecule type" value="Genomic_DNA"/>
</dbReference>
<accession>A0A4Z2HBM8</accession>
<gene>
    <name evidence="2" type="ORF">EYF80_026759</name>
</gene>
<sequence length="134" mass="15331">MRPTNTNSRGQRSEVRGQGSEPAEARGTEEGKQTEARTTTRRSECGGQSGGNETAMEEEEERTPALAEASRCIDGFSCWLTNLPALKGPKETLKDPVKNQLRNAPVPICLYDKRRQRERERERQRERERERESR</sequence>
<keyword evidence="3" id="KW-1185">Reference proteome</keyword>